<dbReference type="EMBL" id="JAJUBB010000004">
    <property type="protein sequence ID" value="MDD1781156.1"/>
    <property type="molecule type" value="Genomic_DNA"/>
</dbReference>
<dbReference type="RefSeq" id="WP_274141502.1">
    <property type="nucleotide sequence ID" value="NZ_JAJUBB010000004.1"/>
</dbReference>
<name>A0ABT5QLH2_9GAMM</name>
<evidence type="ECO:0000313" key="1">
    <source>
        <dbReference type="EMBL" id="MDD1781156.1"/>
    </source>
</evidence>
<dbReference type="Proteomes" id="UP001149821">
    <property type="component" value="Unassembled WGS sequence"/>
</dbReference>
<proteinExistence type="predicted"/>
<gene>
    <name evidence="1" type="ORF">LRP49_08050</name>
</gene>
<evidence type="ECO:0000313" key="2">
    <source>
        <dbReference type="Proteomes" id="UP001149821"/>
    </source>
</evidence>
<reference evidence="1" key="1">
    <citation type="submission" date="2021-12" db="EMBL/GenBank/DDBJ databases">
        <title>Enterovibrio ZSDZ35 sp. nov. and Enterovibrio ZSDZ42 sp. nov., isolated from coastal seawater in Qingdao.</title>
        <authorList>
            <person name="Zhang P."/>
        </authorList>
    </citation>
    <scope>NUCLEOTIDE SEQUENCE</scope>
    <source>
        <strain evidence="1">ZSDZ35</strain>
    </source>
</reference>
<sequence>MKILPGWLAAKGKKSATVVNVIAYRRFVEMIKSGIDELAQASSEQLSDVLALYVERRPDNASLKDVQTYSQQVAQAIAARDLVNAEQACDALLQCVNSISSPKKPRSNYQLKKVAIEQEETGSSVKHIPMISLLPPTYSQFKTFTVRIELDLYVNEGGELVVACANVSKKRASKQVKGLTSLGRTTQILTYQANQSDDDFYRKAQQQIQTFVSQARS</sequence>
<accession>A0ABT5QLH2</accession>
<keyword evidence="2" id="KW-1185">Reference proteome</keyword>
<comment type="caution">
    <text evidence="1">The sequence shown here is derived from an EMBL/GenBank/DDBJ whole genome shotgun (WGS) entry which is preliminary data.</text>
</comment>
<organism evidence="1 2">
    <name type="scientific">Enterovibrio qingdaonensis</name>
    <dbReference type="NCBI Taxonomy" id="2899818"/>
    <lineage>
        <taxon>Bacteria</taxon>
        <taxon>Pseudomonadati</taxon>
        <taxon>Pseudomonadota</taxon>
        <taxon>Gammaproteobacteria</taxon>
        <taxon>Vibrionales</taxon>
        <taxon>Vibrionaceae</taxon>
        <taxon>Enterovibrio</taxon>
    </lineage>
</organism>
<protein>
    <submittedName>
        <fullName evidence="1">Uncharacterized protein</fullName>
    </submittedName>
</protein>